<reference evidence="2 3" key="1">
    <citation type="journal article" date="2021" name="Nat. Commun.">
        <title>Genetic determinants of endophytism in the Arabidopsis root mycobiome.</title>
        <authorList>
            <person name="Mesny F."/>
            <person name="Miyauchi S."/>
            <person name="Thiergart T."/>
            <person name="Pickel B."/>
            <person name="Atanasova L."/>
            <person name="Karlsson M."/>
            <person name="Huettel B."/>
            <person name="Barry K.W."/>
            <person name="Haridas S."/>
            <person name="Chen C."/>
            <person name="Bauer D."/>
            <person name="Andreopoulos W."/>
            <person name="Pangilinan J."/>
            <person name="LaButti K."/>
            <person name="Riley R."/>
            <person name="Lipzen A."/>
            <person name="Clum A."/>
            <person name="Drula E."/>
            <person name="Henrissat B."/>
            <person name="Kohler A."/>
            <person name="Grigoriev I.V."/>
            <person name="Martin F.M."/>
            <person name="Hacquard S."/>
        </authorList>
    </citation>
    <scope>NUCLEOTIDE SEQUENCE [LARGE SCALE GENOMIC DNA]</scope>
    <source>
        <strain evidence="2 3">MPI-SDFR-AT-0080</strain>
    </source>
</reference>
<proteinExistence type="predicted"/>
<feature type="transmembrane region" description="Helical" evidence="1">
    <location>
        <begin position="47"/>
        <end position="64"/>
    </location>
</feature>
<keyword evidence="1" id="KW-1133">Transmembrane helix</keyword>
<evidence type="ECO:0000313" key="3">
    <source>
        <dbReference type="Proteomes" id="UP000774617"/>
    </source>
</evidence>
<name>A0ABQ8FZ48_9PEZI</name>
<gene>
    <name evidence="2" type="ORF">B0J12DRAFT_261848</name>
</gene>
<protein>
    <submittedName>
        <fullName evidence="2">Uncharacterized protein</fullName>
    </submittedName>
</protein>
<keyword evidence="3" id="KW-1185">Reference proteome</keyword>
<sequence length="228" mass="25404">MHHFAHAHAHAHTGLSPPFLIVFFKTIILRLTTLPFILPLPMALSRGFFSLLLCFLATFFFFSVTTAPSAASALVCSRLCLPVCLFEVIPTEPSKLSTNPYYYLINSSPEIGHRQVRALMRVQKGAERGREEIGRKLEGGGKSKNEKRVVTFSSPREMEHESWEINDNVEFTLLLAKFSSTGLCLACTLWRQRVRRVGCLVVLLLWAREDAGKVAAGLTGDDKPGLSK</sequence>
<dbReference type="Proteomes" id="UP000774617">
    <property type="component" value="Unassembled WGS sequence"/>
</dbReference>
<evidence type="ECO:0000313" key="2">
    <source>
        <dbReference type="EMBL" id="KAH7036772.1"/>
    </source>
</evidence>
<organism evidence="2 3">
    <name type="scientific">Macrophomina phaseolina</name>
    <dbReference type="NCBI Taxonomy" id="35725"/>
    <lineage>
        <taxon>Eukaryota</taxon>
        <taxon>Fungi</taxon>
        <taxon>Dikarya</taxon>
        <taxon>Ascomycota</taxon>
        <taxon>Pezizomycotina</taxon>
        <taxon>Dothideomycetes</taxon>
        <taxon>Dothideomycetes incertae sedis</taxon>
        <taxon>Botryosphaeriales</taxon>
        <taxon>Botryosphaeriaceae</taxon>
        <taxon>Macrophomina</taxon>
    </lineage>
</organism>
<comment type="caution">
    <text evidence="2">The sequence shown here is derived from an EMBL/GenBank/DDBJ whole genome shotgun (WGS) entry which is preliminary data.</text>
</comment>
<accession>A0ABQ8FZ48</accession>
<keyword evidence="1" id="KW-0472">Membrane</keyword>
<evidence type="ECO:0000256" key="1">
    <source>
        <dbReference type="SAM" id="Phobius"/>
    </source>
</evidence>
<dbReference type="EMBL" id="JAGTJR010000034">
    <property type="protein sequence ID" value="KAH7036772.1"/>
    <property type="molecule type" value="Genomic_DNA"/>
</dbReference>
<keyword evidence="1" id="KW-0812">Transmembrane</keyword>
<feature type="transmembrane region" description="Helical" evidence="1">
    <location>
        <begin position="20"/>
        <end position="40"/>
    </location>
</feature>